<dbReference type="GO" id="GO:0006351">
    <property type="term" value="P:DNA-templated transcription"/>
    <property type="evidence" value="ECO:0007669"/>
    <property type="project" value="TreeGrafter"/>
</dbReference>
<evidence type="ECO:0000256" key="4">
    <source>
        <dbReference type="ARBA" id="ARBA00023163"/>
    </source>
</evidence>
<comment type="similarity">
    <text evidence="1">Belongs to the LysR transcriptional regulatory family.</text>
</comment>
<keyword evidence="2" id="KW-0805">Transcription regulation</keyword>
<evidence type="ECO:0000256" key="2">
    <source>
        <dbReference type="ARBA" id="ARBA00023015"/>
    </source>
</evidence>
<dbReference type="InterPro" id="IPR005119">
    <property type="entry name" value="LysR_subst-bd"/>
</dbReference>
<dbReference type="InterPro" id="IPR058163">
    <property type="entry name" value="LysR-type_TF_proteobact-type"/>
</dbReference>
<dbReference type="OrthoDB" id="9813056at2"/>
<keyword evidence="7" id="KW-1185">Reference proteome</keyword>
<organism evidence="6 7">
    <name type="scientific">Acinetobacter marinus</name>
    <dbReference type="NCBI Taxonomy" id="281375"/>
    <lineage>
        <taxon>Bacteria</taxon>
        <taxon>Pseudomonadati</taxon>
        <taxon>Pseudomonadota</taxon>
        <taxon>Gammaproteobacteria</taxon>
        <taxon>Moraxellales</taxon>
        <taxon>Moraxellaceae</taxon>
        <taxon>Acinetobacter</taxon>
    </lineage>
</organism>
<dbReference type="AlphaFoldDB" id="A0A1G6GY25"/>
<dbReference type="EMBL" id="FMYK01000001">
    <property type="protein sequence ID" value="SDB86937.1"/>
    <property type="molecule type" value="Genomic_DNA"/>
</dbReference>
<keyword evidence="4" id="KW-0804">Transcription</keyword>
<evidence type="ECO:0000259" key="5">
    <source>
        <dbReference type="PROSITE" id="PS50931"/>
    </source>
</evidence>
<dbReference type="GO" id="GO:0043565">
    <property type="term" value="F:sequence-specific DNA binding"/>
    <property type="evidence" value="ECO:0007669"/>
    <property type="project" value="TreeGrafter"/>
</dbReference>
<dbReference type="PRINTS" id="PR00039">
    <property type="entry name" value="HTHLYSR"/>
</dbReference>
<dbReference type="InterPro" id="IPR036388">
    <property type="entry name" value="WH-like_DNA-bd_sf"/>
</dbReference>
<dbReference type="GO" id="GO:0003700">
    <property type="term" value="F:DNA-binding transcription factor activity"/>
    <property type="evidence" value="ECO:0007669"/>
    <property type="project" value="InterPro"/>
</dbReference>
<feature type="domain" description="HTH lysR-type" evidence="5">
    <location>
        <begin position="3"/>
        <end position="60"/>
    </location>
</feature>
<dbReference type="InterPro" id="IPR000847">
    <property type="entry name" value="LysR_HTH_N"/>
</dbReference>
<evidence type="ECO:0000256" key="3">
    <source>
        <dbReference type="ARBA" id="ARBA00023125"/>
    </source>
</evidence>
<dbReference type="Pfam" id="PF03466">
    <property type="entry name" value="LysR_substrate"/>
    <property type="match status" value="1"/>
</dbReference>
<dbReference type="PANTHER" id="PTHR30537:SF1">
    <property type="entry name" value="HTH-TYPE TRANSCRIPTIONAL REGULATOR PGRR"/>
    <property type="match status" value="1"/>
</dbReference>
<proteinExistence type="inferred from homology"/>
<dbReference type="PANTHER" id="PTHR30537">
    <property type="entry name" value="HTH-TYPE TRANSCRIPTIONAL REGULATOR"/>
    <property type="match status" value="1"/>
</dbReference>
<keyword evidence="3 6" id="KW-0238">DNA-binding</keyword>
<accession>A0A1G6GY25</accession>
<evidence type="ECO:0000256" key="1">
    <source>
        <dbReference type="ARBA" id="ARBA00009437"/>
    </source>
</evidence>
<dbReference type="PROSITE" id="PS50931">
    <property type="entry name" value="HTH_LYSR"/>
    <property type="match status" value="1"/>
</dbReference>
<protein>
    <submittedName>
        <fullName evidence="6">DNA-binding transcriptional regulator, LysR family</fullName>
    </submittedName>
</protein>
<name>A0A1G6GY25_9GAMM</name>
<dbReference type="SUPFAM" id="SSF53850">
    <property type="entry name" value="Periplasmic binding protein-like II"/>
    <property type="match status" value="1"/>
</dbReference>
<evidence type="ECO:0000313" key="6">
    <source>
        <dbReference type="EMBL" id="SDB86937.1"/>
    </source>
</evidence>
<dbReference type="RefSeq" id="WP_092615607.1">
    <property type="nucleotide sequence ID" value="NZ_FMYK01000001.1"/>
</dbReference>
<dbReference type="Gene3D" id="3.40.190.290">
    <property type="match status" value="1"/>
</dbReference>
<reference evidence="7" key="1">
    <citation type="submission" date="2016-09" db="EMBL/GenBank/DDBJ databases">
        <authorList>
            <person name="Varghese N."/>
            <person name="Submissions S."/>
        </authorList>
    </citation>
    <scope>NUCLEOTIDE SEQUENCE [LARGE SCALE GENOMIC DNA]</scope>
    <source>
        <strain evidence="7">ANC 3699</strain>
    </source>
</reference>
<dbReference type="Pfam" id="PF00126">
    <property type="entry name" value="HTH_1"/>
    <property type="match status" value="1"/>
</dbReference>
<dbReference type="InterPro" id="IPR036390">
    <property type="entry name" value="WH_DNA-bd_sf"/>
</dbReference>
<dbReference type="FunFam" id="1.10.10.10:FF:000001">
    <property type="entry name" value="LysR family transcriptional regulator"/>
    <property type="match status" value="1"/>
</dbReference>
<evidence type="ECO:0000313" key="7">
    <source>
        <dbReference type="Proteomes" id="UP000242317"/>
    </source>
</evidence>
<dbReference type="Gene3D" id="1.10.10.10">
    <property type="entry name" value="Winged helix-like DNA-binding domain superfamily/Winged helix DNA-binding domain"/>
    <property type="match status" value="1"/>
</dbReference>
<gene>
    <name evidence="6" type="ORF">SAMN05421749_101559</name>
</gene>
<sequence>MKINLNELRVFSEVVRHLNFTKTAKSLGMTQSAVSQTIGNLEKELGIRLFNRSTRSLTLTQAGEQLSNIVDTPLIQITQGVEQLKTHSHNPSGLVRISADAYVHKYYIWDKIKPLLAKYPDIQIDLTSDNARIDIAKEGYDAGVRLGNLIDLDMVAVPISEDIQMCLVASPKYLEQHHIPVTIEDLKQHQCIHIRLLTDNSLLGWTFIEDNKQVVFKGRGQVIMSNIEQILEASLCGFGIAYLPMKLVAPYLKNKKLISVLPEYCITHPPFYLFYTSRKLMSPAFKLVKEALTADLIKK</sequence>
<dbReference type="Proteomes" id="UP000242317">
    <property type="component" value="Unassembled WGS sequence"/>
</dbReference>
<dbReference type="SUPFAM" id="SSF46785">
    <property type="entry name" value="Winged helix' DNA-binding domain"/>
    <property type="match status" value="1"/>
</dbReference>